<accession>A0A158A246</accession>
<evidence type="ECO:0000313" key="2">
    <source>
        <dbReference type="Proteomes" id="UP000054870"/>
    </source>
</evidence>
<dbReference type="RefSeq" id="WP_061123557.1">
    <property type="nucleotide sequence ID" value="NZ_FCOF02000005.1"/>
</dbReference>
<proteinExistence type="predicted"/>
<sequence>MAVIKIRDLADSVELDRQAMNTIVGGARDGLRPSFRIRPASNVNRVVDYPGVPVKDVPVVASGPFTTKIVKKT</sequence>
<keyword evidence="2" id="KW-1185">Reference proteome</keyword>
<evidence type="ECO:0000313" key="1">
    <source>
        <dbReference type="EMBL" id="SAK51716.1"/>
    </source>
</evidence>
<name>A0A158A246_9BURK</name>
<protein>
    <submittedName>
        <fullName evidence="1">Uncharacterized protein</fullName>
    </submittedName>
</protein>
<comment type="caution">
    <text evidence="1">The sequence shown here is derived from an EMBL/GenBank/DDBJ whole genome shotgun (WGS) entry which is preliminary data.</text>
</comment>
<organism evidence="1 2">
    <name type="scientific">Caballeronia catudaia</name>
    <dbReference type="NCBI Taxonomy" id="1777136"/>
    <lineage>
        <taxon>Bacteria</taxon>
        <taxon>Pseudomonadati</taxon>
        <taxon>Pseudomonadota</taxon>
        <taxon>Betaproteobacteria</taxon>
        <taxon>Burkholderiales</taxon>
        <taxon>Burkholderiaceae</taxon>
        <taxon>Caballeronia</taxon>
    </lineage>
</organism>
<dbReference type="AlphaFoldDB" id="A0A158A246"/>
<gene>
    <name evidence="1" type="ORF">AWB75_01628</name>
</gene>
<dbReference type="OrthoDB" id="8759457at2"/>
<dbReference type="Proteomes" id="UP000054870">
    <property type="component" value="Unassembled WGS sequence"/>
</dbReference>
<dbReference type="EMBL" id="FCOF02000005">
    <property type="protein sequence ID" value="SAK51716.1"/>
    <property type="molecule type" value="Genomic_DNA"/>
</dbReference>
<reference evidence="1" key="1">
    <citation type="submission" date="2016-01" db="EMBL/GenBank/DDBJ databases">
        <authorList>
            <person name="Peeters C."/>
        </authorList>
    </citation>
    <scope>NUCLEOTIDE SEQUENCE [LARGE SCALE GENOMIC DNA]</scope>
    <source>
        <strain evidence="1">LMG 29318</strain>
    </source>
</reference>